<feature type="compositionally biased region" description="Basic residues" evidence="2">
    <location>
        <begin position="383"/>
        <end position="393"/>
    </location>
</feature>
<keyword evidence="4" id="KW-1185">Reference proteome</keyword>
<evidence type="ECO:0000256" key="1">
    <source>
        <dbReference type="SAM" id="Coils"/>
    </source>
</evidence>
<feature type="compositionally biased region" description="Polar residues" evidence="2">
    <location>
        <begin position="332"/>
        <end position="354"/>
    </location>
</feature>
<organism evidence="3 4">
    <name type="scientific">Parendozoicomonas callyspongiae</name>
    <dbReference type="NCBI Taxonomy" id="2942213"/>
    <lineage>
        <taxon>Bacteria</taxon>
        <taxon>Pseudomonadati</taxon>
        <taxon>Pseudomonadota</taxon>
        <taxon>Gammaproteobacteria</taxon>
        <taxon>Oceanospirillales</taxon>
        <taxon>Endozoicomonadaceae</taxon>
        <taxon>Parendozoicomonas</taxon>
    </lineage>
</organism>
<protein>
    <submittedName>
        <fullName evidence="3">Uncharacterized protein</fullName>
    </submittedName>
</protein>
<feature type="coiled-coil region" evidence="1">
    <location>
        <begin position="188"/>
        <end position="299"/>
    </location>
</feature>
<sequence length="401" mass="45513">MHHQLLYHNHWSFLTGPVIEAYKALQASPSLQYLSKAVPGTDTSDNTSVTVMKGGLSYSQALIDQQKTIERLKQCLRNISSSIPQGTNLDDTFWKLQTHCTNYSRLVNQLRVAKNQLTAEHRDHFTTLTIPSLLDPSTSEKQDITIWDKGAYQNIGDLMKSHNNTRQSLIDIFGLNKDAKLDDICKKAEELSKQNGEHHASIKELRQQNGEYHASIEELSKQNSGYHASIKELSQQNGECHASIEELRQQNSEYQISIEELKNKQTSADQYMLENLQLQAKVSELEENLKEMKEKLQQNAPSPVMIETSMRQEQPSSLSARSPVATLFPPTSAMSCDQPQTKSSTMVSCPTGQINPKGPRKKRRKRRKLIKGGMDMATQAKNLQKKQRNIQRLKRLEKVQS</sequence>
<dbReference type="Proteomes" id="UP001203338">
    <property type="component" value="Unassembled WGS sequence"/>
</dbReference>
<keyword evidence="1" id="KW-0175">Coiled coil</keyword>
<dbReference type="RefSeq" id="WP_249698542.1">
    <property type="nucleotide sequence ID" value="NZ_JAMFLX010000006.1"/>
</dbReference>
<name>A0ABT0PDR0_9GAMM</name>
<gene>
    <name evidence="3" type="ORF">M3P05_06095</name>
</gene>
<proteinExistence type="predicted"/>
<reference evidence="3 4" key="1">
    <citation type="submission" date="2022-05" db="EMBL/GenBank/DDBJ databases">
        <authorList>
            <person name="Park J.-S."/>
        </authorList>
    </citation>
    <scope>NUCLEOTIDE SEQUENCE [LARGE SCALE GENOMIC DNA]</scope>
    <source>
        <strain evidence="3 4">2012CJ34-2</strain>
    </source>
</reference>
<dbReference type="EMBL" id="JAMFLX010000006">
    <property type="protein sequence ID" value="MCL6269510.1"/>
    <property type="molecule type" value="Genomic_DNA"/>
</dbReference>
<evidence type="ECO:0000256" key="2">
    <source>
        <dbReference type="SAM" id="MobiDB-lite"/>
    </source>
</evidence>
<comment type="caution">
    <text evidence="3">The sequence shown here is derived from an EMBL/GenBank/DDBJ whole genome shotgun (WGS) entry which is preliminary data.</text>
</comment>
<feature type="compositionally biased region" description="Basic residues" evidence="2">
    <location>
        <begin position="358"/>
        <end position="370"/>
    </location>
</feature>
<accession>A0ABT0PDR0</accession>
<evidence type="ECO:0000313" key="4">
    <source>
        <dbReference type="Proteomes" id="UP001203338"/>
    </source>
</evidence>
<feature type="region of interest" description="Disordered" evidence="2">
    <location>
        <begin position="329"/>
        <end position="401"/>
    </location>
</feature>
<evidence type="ECO:0000313" key="3">
    <source>
        <dbReference type="EMBL" id="MCL6269510.1"/>
    </source>
</evidence>